<comment type="similarity">
    <text evidence="2 8">Belongs to the EMP24/GP25L family.</text>
</comment>
<dbReference type="AlphaFoldDB" id="A0A0B7B3Z3"/>
<protein>
    <recommendedName>
        <fullName evidence="10">GOLD domain-containing protein</fullName>
    </recommendedName>
</protein>
<evidence type="ECO:0000256" key="3">
    <source>
        <dbReference type="ARBA" id="ARBA00022692"/>
    </source>
</evidence>
<gene>
    <name evidence="11" type="primary">ORF155939</name>
</gene>
<accession>A0A0B7B3Z3</accession>
<proteinExistence type="inferred from homology"/>
<sequence length="228" mass="26086">MLLPRIFYIFCFSLTGVSAYFAREAFIVVVYPKDKFCFSKTFTNAIKVIFEYSVTAGGNHDIDARIVTPNGLIIYKEEKKNGDEVSFNAQNGDFKFCFSNEFSKVTTKRVAFNIRPYDEASVDDESANNQAQVKGPLEAFCDNIHFLMMTVMDFQMKYMVRESMGRYIAEDLNKRVMWWSLGQSVIIVLAGFGQVFIFKKFFTEKRSTIKTLTVAGVNTLTSQQPPEQ</sequence>
<dbReference type="Pfam" id="PF01105">
    <property type="entry name" value="EMP24_GP25L"/>
    <property type="match status" value="1"/>
</dbReference>
<name>A0A0B7B3Z3_9EUPU</name>
<evidence type="ECO:0000256" key="4">
    <source>
        <dbReference type="ARBA" id="ARBA00022729"/>
    </source>
</evidence>
<evidence type="ECO:0000256" key="5">
    <source>
        <dbReference type="ARBA" id="ARBA00022989"/>
    </source>
</evidence>
<evidence type="ECO:0000313" key="11">
    <source>
        <dbReference type="EMBL" id="CEK86845.1"/>
    </source>
</evidence>
<evidence type="ECO:0000256" key="9">
    <source>
        <dbReference type="SAM" id="Phobius"/>
    </source>
</evidence>
<dbReference type="SUPFAM" id="SSF101576">
    <property type="entry name" value="Supernatant protein factor (SPF), C-terminal domain"/>
    <property type="match status" value="1"/>
</dbReference>
<dbReference type="SMART" id="SM01190">
    <property type="entry name" value="EMP24_GP25L"/>
    <property type="match status" value="1"/>
</dbReference>
<evidence type="ECO:0000256" key="1">
    <source>
        <dbReference type="ARBA" id="ARBA00004479"/>
    </source>
</evidence>
<evidence type="ECO:0000256" key="7">
    <source>
        <dbReference type="ARBA" id="ARBA00037847"/>
    </source>
</evidence>
<dbReference type="EMBL" id="HACG01039980">
    <property type="protein sequence ID" value="CEK86845.1"/>
    <property type="molecule type" value="Transcribed_RNA"/>
</dbReference>
<evidence type="ECO:0000256" key="2">
    <source>
        <dbReference type="ARBA" id="ARBA00007104"/>
    </source>
</evidence>
<dbReference type="GO" id="GO:0016020">
    <property type="term" value="C:membrane"/>
    <property type="evidence" value="ECO:0007669"/>
    <property type="project" value="UniProtKB-SubCell"/>
</dbReference>
<dbReference type="InterPro" id="IPR015720">
    <property type="entry name" value="Emp24-like"/>
</dbReference>
<comment type="subcellular location">
    <subcellularLocation>
        <location evidence="7">Endomembrane system</location>
        <topology evidence="7">Single-pass membrane protein</topology>
    </subcellularLocation>
    <subcellularLocation>
        <location evidence="1 8">Membrane</location>
        <topology evidence="1 8">Single-pass type I membrane protein</topology>
    </subcellularLocation>
</comment>
<dbReference type="InterPro" id="IPR009038">
    <property type="entry name" value="GOLD_dom"/>
</dbReference>
<feature type="transmembrane region" description="Helical" evidence="9">
    <location>
        <begin position="176"/>
        <end position="197"/>
    </location>
</feature>
<dbReference type="GO" id="GO:0012505">
    <property type="term" value="C:endomembrane system"/>
    <property type="evidence" value="ECO:0007669"/>
    <property type="project" value="UniProtKB-SubCell"/>
</dbReference>
<evidence type="ECO:0000259" key="10">
    <source>
        <dbReference type="PROSITE" id="PS50866"/>
    </source>
</evidence>
<dbReference type="InterPro" id="IPR036598">
    <property type="entry name" value="GOLD_dom_sf"/>
</dbReference>
<evidence type="ECO:0000256" key="6">
    <source>
        <dbReference type="ARBA" id="ARBA00023136"/>
    </source>
</evidence>
<keyword evidence="5 9" id="KW-1133">Transmembrane helix</keyword>
<evidence type="ECO:0000256" key="8">
    <source>
        <dbReference type="RuleBase" id="RU003827"/>
    </source>
</evidence>
<reference evidence="11" key="1">
    <citation type="submission" date="2014-12" db="EMBL/GenBank/DDBJ databases">
        <title>Insight into the proteome of Arion vulgaris.</title>
        <authorList>
            <person name="Aradska J."/>
            <person name="Bulat T."/>
            <person name="Smidak R."/>
            <person name="Sarate P."/>
            <person name="Gangsoo J."/>
            <person name="Sialana F."/>
            <person name="Bilban M."/>
            <person name="Lubec G."/>
        </authorList>
    </citation>
    <scope>NUCLEOTIDE SEQUENCE</scope>
    <source>
        <tissue evidence="11">Skin</tissue>
    </source>
</reference>
<keyword evidence="6 9" id="KW-0472">Membrane</keyword>
<organism evidence="11">
    <name type="scientific">Arion vulgaris</name>
    <dbReference type="NCBI Taxonomy" id="1028688"/>
    <lineage>
        <taxon>Eukaryota</taxon>
        <taxon>Metazoa</taxon>
        <taxon>Spiralia</taxon>
        <taxon>Lophotrochozoa</taxon>
        <taxon>Mollusca</taxon>
        <taxon>Gastropoda</taxon>
        <taxon>Heterobranchia</taxon>
        <taxon>Euthyneura</taxon>
        <taxon>Panpulmonata</taxon>
        <taxon>Eupulmonata</taxon>
        <taxon>Stylommatophora</taxon>
        <taxon>Helicina</taxon>
        <taxon>Arionoidea</taxon>
        <taxon>Arionidae</taxon>
        <taxon>Arion</taxon>
    </lineage>
</organism>
<keyword evidence="4" id="KW-0732">Signal</keyword>
<dbReference type="PANTHER" id="PTHR22811">
    <property type="entry name" value="TRANSMEMBRANE EMP24 DOMAIN-CONTAINING PROTEIN"/>
    <property type="match status" value="1"/>
</dbReference>
<feature type="domain" description="GOLD" evidence="10">
    <location>
        <begin position="35"/>
        <end position="116"/>
    </location>
</feature>
<dbReference type="PROSITE" id="PS50866">
    <property type="entry name" value="GOLD"/>
    <property type="match status" value="1"/>
</dbReference>
<keyword evidence="3 8" id="KW-0812">Transmembrane</keyword>